<dbReference type="InterPro" id="IPR053876">
    <property type="entry name" value="Phage_int_M"/>
</dbReference>
<dbReference type="Pfam" id="PF22022">
    <property type="entry name" value="Phage_int_M"/>
    <property type="match status" value="1"/>
</dbReference>
<dbReference type="Pfam" id="PF13356">
    <property type="entry name" value="Arm-DNA-bind_3"/>
    <property type="match status" value="1"/>
</dbReference>
<dbReference type="Gene3D" id="1.10.150.130">
    <property type="match status" value="1"/>
</dbReference>
<dbReference type="InterPro" id="IPR010998">
    <property type="entry name" value="Integrase_recombinase_N"/>
</dbReference>
<evidence type="ECO:0000313" key="9">
    <source>
        <dbReference type="Proteomes" id="UP000326453"/>
    </source>
</evidence>
<evidence type="ECO:0000313" key="8">
    <source>
        <dbReference type="Proteomes" id="UP000273626"/>
    </source>
</evidence>
<evidence type="ECO:0000259" key="5">
    <source>
        <dbReference type="PROSITE" id="PS51898"/>
    </source>
</evidence>
<dbReference type="Proteomes" id="UP000273626">
    <property type="component" value="Unassembled WGS sequence"/>
</dbReference>
<dbReference type="InterPro" id="IPR013762">
    <property type="entry name" value="Integrase-like_cat_sf"/>
</dbReference>
<dbReference type="InterPro" id="IPR011010">
    <property type="entry name" value="DNA_brk_join_enz"/>
</dbReference>
<evidence type="ECO:0000313" key="6">
    <source>
        <dbReference type="EMBL" id="QFG37198.1"/>
    </source>
</evidence>
<dbReference type="GO" id="GO:0006310">
    <property type="term" value="P:DNA recombination"/>
    <property type="evidence" value="ECO:0007669"/>
    <property type="project" value="UniProtKB-KW"/>
</dbReference>
<evidence type="ECO:0000256" key="2">
    <source>
        <dbReference type="ARBA" id="ARBA00022908"/>
    </source>
</evidence>
<keyword evidence="4" id="KW-0233">DNA recombination</keyword>
<reference evidence="7 8" key="1">
    <citation type="submission" date="2018-10" db="EMBL/GenBank/DDBJ databases">
        <title>Genomic Encyclopedia of Archaeal and Bacterial Type Strains, Phase II (KMG-II): from individual species to whole genera.</title>
        <authorList>
            <person name="Goeker M."/>
        </authorList>
    </citation>
    <scope>NUCLEOTIDE SEQUENCE [LARGE SCALE GENOMIC DNA]</scope>
    <source>
        <strain evidence="8">ATCC 35512 / DSM 2944 / CIP 106514 / LMD 82.5 / NBRC 102493 / NCCB 82005 / GB17</strain>
        <strain evidence="7">DSM 2944</strain>
    </source>
</reference>
<dbReference type="Gene3D" id="1.10.443.10">
    <property type="entry name" value="Intergrase catalytic core"/>
    <property type="match status" value="1"/>
</dbReference>
<gene>
    <name evidence="7" type="ORF">BDE18_1701</name>
    <name evidence="6" type="ORF">ESD82_13545</name>
</gene>
<dbReference type="AlphaFoldDB" id="A0AAE6TUE8"/>
<evidence type="ECO:0000256" key="3">
    <source>
        <dbReference type="ARBA" id="ARBA00023125"/>
    </source>
</evidence>
<dbReference type="EMBL" id="CP044426">
    <property type="protein sequence ID" value="QFG37198.1"/>
    <property type="molecule type" value="Genomic_DNA"/>
</dbReference>
<reference evidence="6 9" key="2">
    <citation type="submission" date="2019-01" db="EMBL/GenBank/DDBJ databases">
        <title>Complete Genome Sequence and Annotation of the Paracoccus pantotrophus type strain DSM 2944.</title>
        <authorList>
            <person name="Bockwoldt J.A."/>
            <person name="Zimmermann M."/>
            <person name="Tiso T."/>
            <person name="Blank L.M."/>
        </authorList>
    </citation>
    <scope>NUCLEOTIDE SEQUENCE [LARGE SCALE GENOMIC DNA]</scope>
    <source>
        <strain evidence="6 9">DSM 2944</strain>
    </source>
</reference>
<feature type="domain" description="Tyr recombinase" evidence="5">
    <location>
        <begin position="199"/>
        <end position="373"/>
    </location>
</feature>
<comment type="similarity">
    <text evidence="1">Belongs to the 'phage' integrase family.</text>
</comment>
<sequence length="402" mass="44699">MGKLNDATCRGAKPKESLYRLPDGHGLSLEVRPSGSKAWLLYYRPQGGKPSYKTLGAYPAMGLAAARDAAMALRVGVKAGHDPRGPQAAEDGSDRFSTVAKLWFEANRDSWVPAHAARVWNRIEADALPDLGDKGMGQITPQDVLAVLRKVEARGAIDVTKRLRQSVQAVFTYAVASGLANGNPAVGLNAALRKTPKARSFGFIPPEQLPWFLHRLHASKVRESTKLALLFVLHTACRSEELRGATWGEIQRDRWLIPGVRMKMDRDHQIPLTPQSKALLKRMKALAKGERLADLSYNAMHSALRKITGEAWRDPSGKPATVHGFRSTFRTAATDSELWRDEAIERALAHVEKNKVKASYNRSLYWDERVRMAHWWSDYLDAAEAKGRADAEKHSLDDLLSQ</sequence>
<protein>
    <submittedName>
        <fullName evidence="6">DUF4102 domain-containing protein</fullName>
    </submittedName>
    <submittedName>
        <fullName evidence="7">Phage integrase family protein</fullName>
    </submittedName>
</protein>
<dbReference type="EMBL" id="RBLI01000001">
    <property type="protein sequence ID" value="RKS52377.1"/>
    <property type="molecule type" value="Genomic_DNA"/>
</dbReference>
<dbReference type="InterPro" id="IPR038488">
    <property type="entry name" value="Integrase_DNA-bd_sf"/>
</dbReference>
<evidence type="ECO:0000256" key="1">
    <source>
        <dbReference type="ARBA" id="ARBA00008857"/>
    </source>
</evidence>
<dbReference type="Gene3D" id="3.30.160.390">
    <property type="entry name" value="Integrase, DNA-binding domain"/>
    <property type="match status" value="1"/>
</dbReference>
<keyword evidence="3" id="KW-0238">DNA-binding</keyword>
<dbReference type="KEGG" id="ppan:ESD82_13545"/>
<dbReference type="PANTHER" id="PTHR30629">
    <property type="entry name" value="PROPHAGE INTEGRASE"/>
    <property type="match status" value="1"/>
</dbReference>
<keyword evidence="2" id="KW-0229">DNA integration</keyword>
<dbReference type="GO" id="GO:0015074">
    <property type="term" value="P:DNA integration"/>
    <property type="evidence" value="ECO:0007669"/>
    <property type="project" value="UniProtKB-KW"/>
</dbReference>
<evidence type="ECO:0000256" key="4">
    <source>
        <dbReference type="ARBA" id="ARBA00023172"/>
    </source>
</evidence>
<dbReference type="PANTHER" id="PTHR30629:SF6">
    <property type="entry name" value="PROPHAGE INTEGRASE INTA-RELATED"/>
    <property type="match status" value="1"/>
</dbReference>
<dbReference type="GeneID" id="51371605"/>
<keyword evidence="8" id="KW-1185">Reference proteome</keyword>
<dbReference type="SUPFAM" id="SSF56349">
    <property type="entry name" value="DNA breaking-rejoining enzymes"/>
    <property type="match status" value="1"/>
</dbReference>
<dbReference type="PROSITE" id="PS51898">
    <property type="entry name" value="TYR_RECOMBINASE"/>
    <property type="match status" value="1"/>
</dbReference>
<dbReference type="Pfam" id="PF00589">
    <property type="entry name" value="Phage_integrase"/>
    <property type="match status" value="1"/>
</dbReference>
<name>A0AAE6TUE8_PARPN</name>
<proteinExistence type="inferred from homology"/>
<dbReference type="InterPro" id="IPR002104">
    <property type="entry name" value="Integrase_catalytic"/>
</dbReference>
<evidence type="ECO:0000313" key="7">
    <source>
        <dbReference type="EMBL" id="RKS52377.1"/>
    </source>
</evidence>
<dbReference type="Proteomes" id="UP000326453">
    <property type="component" value="Chromosome 1"/>
</dbReference>
<dbReference type="InterPro" id="IPR050808">
    <property type="entry name" value="Phage_Integrase"/>
</dbReference>
<dbReference type="CDD" id="cd00801">
    <property type="entry name" value="INT_P4_C"/>
    <property type="match status" value="1"/>
</dbReference>
<organism evidence="6 9">
    <name type="scientific">Paracoccus pantotrophus</name>
    <name type="common">Thiosphaera pantotropha</name>
    <dbReference type="NCBI Taxonomy" id="82367"/>
    <lineage>
        <taxon>Bacteria</taxon>
        <taxon>Pseudomonadati</taxon>
        <taxon>Pseudomonadota</taxon>
        <taxon>Alphaproteobacteria</taxon>
        <taxon>Rhodobacterales</taxon>
        <taxon>Paracoccaceae</taxon>
        <taxon>Paracoccus</taxon>
    </lineage>
</organism>
<dbReference type="GO" id="GO:0003677">
    <property type="term" value="F:DNA binding"/>
    <property type="evidence" value="ECO:0007669"/>
    <property type="project" value="UniProtKB-KW"/>
</dbReference>
<accession>A0AAE6TUE8</accession>
<dbReference type="InterPro" id="IPR025166">
    <property type="entry name" value="Integrase_DNA_bind_dom"/>
</dbReference>
<dbReference type="RefSeq" id="WP_147428127.1">
    <property type="nucleotide sequence ID" value="NZ_CP044426.1"/>
</dbReference>